<dbReference type="GO" id="GO:0009306">
    <property type="term" value="P:protein secretion"/>
    <property type="evidence" value="ECO:0007669"/>
    <property type="project" value="InterPro"/>
</dbReference>
<sequence>MLLLIIYLAFQTSAVQTFVVRQITNQLSKKFNTTISIKSVDISFFNKLILKEVYIEDQKQDTLLYIDNLIATIDHLNLKKHNINLSSVNLLRTKVFLSLNEQHFPNYGFLLDSLRSSKADRDTLGWNITCETFLFDQAKVGYSYFNQQDYHLIDLQNIHLEVSDLNLEKDSIYFRINEMQFNDPKSFSLSNLSAEFVSYRKMIKLRNLKVLTPNSVITQADVVFDQSKMKDGSKFTESYIDVDLKQSQIDLQDVATVVPEIRGMDQKIDISGHVFGKISELKARDLQIKTGNSTAINCDFYVNGLPDFEKTFIQLDLKNSTLDFKDIAAIRLPNSSESPYPKISSTLNEAGVIQYNGNFTGFLSDFVAYGTINSNFGRIRTDLSFRPASNGLLDVNGHIKTINFRLGRFVQNSKLGRVTFGGQIDGQFNQNKNTMNATVVGAIDSIQFNNYKYKNIVLDGLIQEHRFEGDLNIHDKNLECAFNGKLNLDPDSSLFDFELKLDKADLVALQLDKYFKRSELSMHVNANFTGSKIDDIKGAIKFDDGKYVNENDTILLNSLIINTTAAETNRLEIKSDFIDADIEGSYLFASLGKSIENLVKYYLPSSAAEIQETPGLNKFSFDVEMKNLEPVLQTFYPKLRISPGYITGKFDEINHRIDLYSEIENVQLNNMVVKGYSLSIHSNDKLELKTRMEEFQIGDSQRLYNLALLASAADDEMDTKLLWNNYDILTYSGELEGKVAFTKRKDQTNHVDIKIAPSKIYIADTLWQVHPSAMAIDSSRVEFDNVMISNGQQFIAINGIASKNHDDQLELRVKNIDLKNLNLLLGDRNKLNGTMDGSISLIDMYERPLFLSDIKLNDFTYNDTKVGNISALSKWDRASNAVQTELIVSNDSRQTLYGYGSYFPEQDSLDLTLDAEGLSLSLLGPILAGSFQNIHGDATGEVKITGGLDKIEMNGDVLATNAGLALTYLQVGYYFTDTVKFRNDSIIFPNITINDFEGNTGVFNGSIRHDNFSNMDYNLSVNSRNLQIINTTPALNAQFYGKAYANGIVRITGHGQRVNIDGSATTLGHTALNISLDYQQEAEVYDFIRFVDHKSTTEKPSFVRGSQDKSAVFMNFNVNITPDARFQLIYNSQVGDMIRATGNGTLQVKIDPDFNIEMYGEYTVDRGDYLFTLKNVINKKFDIENGGKIRWNGSPYDATIDLNAVYKLKASLNDLLANSYQNIDVNQRIPVNCKISLKNQLSNPNIAFDIEFPTAEDQIREQVRQYMNTEEDMNKQMLSLLVMGKFYTPEYLRGTYEAQNPNLVGTTASELFSNQLSNWLSQISNDFDIGINYRPGNQITDDEIELALSTQIFNDRVTINGNISNNANQTGSTYNNSNSNIVGDFDVNVKLTNNGKLQLKAYNHSNNNIIYDTSPYKQGIGLSYRESYDTFEELWQKFLRLFGKKKAE</sequence>
<proteinExistence type="predicted"/>
<evidence type="ECO:0000313" key="7">
    <source>
        <dbReference type="Proteomes" id="UP000283387"/>
    </source>
</evidence>
<dbReference type="Pfam" id="PF04357">
    <property type="entry name" value="TamB"/>
    <property type="match status" value="1"/>
</dbReference>
<accession>A0A419W379</accession>
<keyword evidence="4" id="KW-0472">Membrane</keyword>
<dbReference type="InterPro" id="IPR007452">
    <property type="entry name" value="TamB_C"/>
</dbReference>
<dbReference type="PANTHER" id="PTHR36985">
    <property type="entry name" value="TRANSLOCATION AND ASSEMBLY MODULE SUBUNIT TAMB"/>
    <property type="match status" value="1"/>
</dbReference>
<dbReference type="GO" id="GO:0005886">
    <property type="term" value="C:plasma membrane"/>
    <property type="evidence" value="ECO:0007669"/>
    <property type="project" value="InterPro"/>
</dbReference>
<comment type="subcellular location">
    <subcellularLocation>
        <location evidence="1">Membrane</location>
        <topology evidence="1">Single-pass membrane protein</topology>
    </subcellularLocation>
</comment>
<evidence type="ECO:0000256" key="4">
    <source>
        <dbReference type="ARBA" id="ARBA00023136"/>
    </source>
</evidence>
<keyword evidence="7" id="KW-1185">Reference proteome</keyword>
<evidence type="ECO:0000259" key="5">
    <source>
        <dbReference type="Pfam" id="PF04357"/>
    </source>
</evidence>
<dbReference type="OrthoDB" id="680700at2"/>
<reference evidence="6 7" key="1">
    <citation type="submission" date="2018-09" db="EMBL/GenBank/DDBJ databases">
        <title>Genomic Encyclopedia of Archaeal and Bacterial Type Strains, Phase II (KMG-II): from individual species to whole genera.</title>
        <authorList>
            <person name="Goeker M."/>
        </authorList>
    </citation>
    <scope>NUCLEOTIDE SEQUENCE [LARGE SCALE GENOMIC DNA]</scope>
    <source>
        <strain evidence="6 7">DSM 27148</strain>
    </source>
</reference>
<evidence type="ECO:0000256" key="2">
    <source>
        <dbReference type="ARBA" id="ARBA00022692"/>
    </source>
</evidence>
<comment type="caution">
    <text evidence="6">The sequence shown here is derived from an EMBL/GenBank/DDBJ whole genome shotgun (WGS) entry which is preliminary data.</text>
</comment>
<name>A0A419W379_9BACT</name>
<dbReference type="EMBL" id="RAPN01000001">
    <property type="protein sequence ID" value="RKD89913.1"/>
    <property type="molecule type" value="Genomic_DNA"/>
</dbReference>
<evidence type="ECO:0000256" key="3">
    <source>
        <dbReference type="ARBA" id="ARBA00022989"/>
    </source>
</evidence>
<protein>
    <submittedName>
        <fullName evidence="6">Uncharacterized protein DUF490</fullName>
    </submittedName>
</protein>
<dbReference type="RefSeq" id="WP_120271358.1">
    <property type="nucleotide sequence ID" value="NZ_RAPN01000001.1"/>
</dbReference>
<evidence type="ECO:0000256" key="1">
    <source>
        <dbReference type="ARBA" id="ARBA00004167"/>
    </source>
</evidence>
<keyword evidence="2" id="KW-0812">Transmembrane</keyword>
<gene>
    <name evidence="6" type="ORF">BC643_0247</name>
</gene>
<keyword evidence="3" id="KW-1133">Transmembrane helix</keyword>
<dbReference type="Proteomes" id="UP000283387">
    <property type="component" value="Unassembled WGS sequence"/>
</dbReference>
<dbReference type="PANTHER" id="PTHR36985:SF1">
    <property type="entry name" value="TRANSLOCATION AND ASSEMBLY MODULE SUBUNIT TAMB"/>
    <property type="match status" value="1"/>
</dbReference>
<organism evidence="6 7">
    <name type="scientific">Mangrovibacterium diazotrophicum</name>
    <dbReference type="NCBI Taxonomy" id="1261403"/>
    <lineage>
        <taxon>Bacteria</taxon>
        <taxon>Pseudomonadati</taxon>
        <taxon>Bacteroidota</taxon>
        <taxon>Bacteroidia</taxon>
        <taxon>Marinilabiliales</taxon>
        <taxon>Prolixibacteraceae</taxon>
        <taxon>Mangrovibacterium</taxon>
    </lineage>
</organism>
<evidence type="ECO:0000313" key="6">
    <source>
        <dbReference type="EMBL" id="RKD89913.1"/>
    </source>
</evidence>
<feature type="domain" description="Translocation and assembly module TamB C-terminal" evidence="5">
    <location>
        <begin position="992"/>
        <end position="1428"/>
    </location>
</feature>